<dbReference type="VEuPathDB" id="CryptoDB:Cvel_21467"/>
<feature type="compositionally biased region" description="Acidic residues" evidence="1">
    <location>
        <begin position="310"/>
        <end position="320"/>
    </location>
</feature>
<dbReference type="EMBL" id="CDMZ01001121">
    <property type="protein sequence ID" value="CUC09580.1"/>
    <property type="molecule type" value="Genomic_DNA"/>
</dbReference>
<proteinExistence type="predicted"/>
<feature type="transmembrane region" description="Helical" evidence="2">
    <location>
        <begin position="229"/>
        <end position="251"/>
    </location>
</feature>
<name>A0A0K6S7U7_9ALVE</name>
<dbReference type="AlphaFoldDB" id="A0A0K6S7U7"/>
<sequence length="357" mass="41076">MAEVTGFEGVEGCKVAENTVAFGIARLIGPSSPEIIFWKAPRPHLLDPDDALQSVIGLARKYHQQIDEEGVHRCFEAPREWELSLQGGEGYQAFAQTQQPRENGGPPTVHVLIAERALDSEIAFEILKETIDEFEEFLSVRFSDDDVQMVISDMGFNKLGKFMRQNIDNILHRHLTRWVHSRSTVQEEQQQKKVAREEEKREKEHQESLRKEAEEQKEREQKKEERRKSGLSVAIVLAIVFLFLAAAWMTWRVIQQNKETLKCFFSDVFNWLVKAWEEFQVWLSGVRESLKDRWAGGKGGGEKGGGQQETAEEEDDDEEEAKTMQRVAGSFRATRKLLRAWLHSHEFHGVLAPGERF</sequence>
<keyword evidence="2" id="KW-0472">Membrane</keyword>
<evidence type="ECO:0000313" key="3">
    <source>
        <dbReference type="EMBL" id="CUC09580.1"/>
    </source>
</evidence>
<feature type="compositionally biased region" description="Gly residues" evidence="1">
    <location>
        <begin position="296"/>
        <end position="307"/>
    </location>
</feature>
<feature type="compositionally biased region" description="Basic and acidic residues" evidence="1">
    <location>
        <begin position="189"/>
        <end position="224"/>
    </location>
</feature>
<evidence type="ECO:0000256" key="2">
    <source>
        <dbReference type="SAM" id="Phobius"/>
    </source>
</evidence>
<feature type="region of interest" description="Disordered" evidence="1">
    <location>
        <begin position="294"/>
        <end position="323"/>
    </location>
</feature>
<evidence type="ECO:0000256" key="1">
    <source>
        <dbReference type="SAM" id="MobiDB-lite"/>
    </source>
</evidence>
<protein>
    <submittedName>
        <fullName evidence="3">Uncharacterized protein</fullName>
    </submittedName>
</protein>
<keyword evidence="2" id="KW-0812">Transmembrane</keyword>
<accession>A0A0K6S7U7</accession>
<feature type="region of interest" description="Disordered" evidence="1">
    <location>
        <begin position="186"/>
        <end position="224"/>
    </location>
</feature>
<keyword evidence="2" id="KW-1133">Transmembrane helix</keyword>
<organism evidence="3">
    <name type="scientific">Chromera velia CCMP2878</name>
    <dbReference type="NCBI Taxonomy" id="1169474"/>
    <lineage>
        <taxon>Eukaryota</taxon>
        <taxon>Sar</taxon>
        <taxon>Alveolata</taxon>
        <taxon>Colpodellida</taxon>
        <taxon>Chromeraceae</taxon>
        <taxon>Chromera</taxon>
    </lineage>
</organism>
<gene>
    <name evidence="3" type="ORF">Cvel_21467.t1.CR2</name>
</gene>
<reference evidence="3" key="1">
    <citation type="submission" date="2014-11" db="EMBL/GenBank/DDBJ databases">
        <title>Molecular phylogeny of cliff fern family Woodsiaceae with morphological implications.</title>
        <authorList>
            <person name="Shao Y.-Z."/>
            <person name="Wei R."/>
            <person name="Zhang X.-C."/>
        </authorList>
    </citation>
    <scope>NUCLEOTIDE SEQUENCE</scope>
</reference>